<dbReference type="PANTHER" id="PTHR11804:SF84">
    <property type="entry name" value="SACCHAROLYSIN"/>
    <property type="match status" value="1"/>
</dbReference>
<dbReference type="Proteomes" id="UP000316416">
    <property type="component" value="Chromosome"/>
</dbReference>
<evidence type="ECO:0000256" key="1">
    <source>
        <dbReference type="SAM" id="SignalP"/>
    </source>
</evidence>
<feature type="chain" id="PRO_5046995165" description="Zn-dependent oligopeptidase" evidence="1">
    <location>
        <begin position="23"/>
        <end position="596"/>
    </location>
</feature>
<dbReference type="PANTHER" id="PTHR11804">
    <property type="entry name" value="PROTEASE M3 THIMET OLIGOPEPTIDASE-RELATED"/>
    <property type="match status" value="1"/>
</dbReference>
<feature type="signal peptide" evidence="1">
    <location>
        <begin position="1"/>
        <end position="22"/>
    </location>
</feature>
<evidence type="ECO:0008006" key="4">
    <source>
        <dbReference type="Google" id="ProtNLM"/>
    </source>
</evidence>
<dbReference type="SUPFAM" id="SSF55486">
    <property type="entry name" value="Metalloproteases ('zincins'), catalytic domain"/>
    <property type="match status" value="1"/>
</dbReference>
<sequence>MLKSIFLIALSFSLTLSTAANAAVSPLPLLVEQCLQLRAPIENIQGHKLIAADENIDNNTQLINDAFALETSLLSLFNIKDRLNYYKSFSLPHFYQESVLQCQLHLADLMSDTLNSPWVTRFIDSLKQQQAKLEPELIQLTARLVTLKAEQLNLTDKSKLHTAQATVKQGLRTQELTLQFTEADCQLPIETRQQPVNSDNAKTHPNKTFNQSIATYLIRQKDPGCQKLVWQAYQGRAKKKNEHALNRIYQLRHNQARLAQFQDHTHLVLNKQYLSTPELVKTFLDSQTSLAPTPPWQLGNKLAQSKRSVTDILSSASLLSHIQGRAETLGFRFEIITDDIHRVWYRERLLGDIFVSSATRTKTHTLRVPVLGRQYGQIQFLVKANYKNISDKTRFISEYASALSSLSSSSHYYLLNTLSETQDTSAIGQLWLNMYLSEGIISPVEINSRESTMSLFSKQLKIFRSKVALNFYSATNKQAYVSLEDEFTHSFSLLWDKSEDYPYNFYAIVTSGPLYYQQMWQESLAEYIYLATKHCKNQHDVYKSLLVNEGFKPFELRLSALIGDPVDPLSLIKRIKDGFSFSEIVYQDQYDLTCTI</sequence>
<keyword evidence="3" id="KW-1185">Reference proteome</keyword>
<protein>
    <recommendedName>
        <fullName evidence="4">Zn-dependent oligopeptidase</fullName>
    </recommendedName>
</protein>
<dbReference type="InterPro" id="IPR045090">
    <property type="entry name" value="Pept_M3A_M3B"/>
</dbReference>
<evidence type="ECO:0000313" key="2">
    <source>
        <dbReference type="EMBL" id="QPG57924.1"/>
    </source>
</evidence>
<name>A0ABX6V7F4_9GAMM</name>
<gene>
    <name evidence="2" type="ORF">FM038_010995</name>
</gene>
<reference evidence="2" key="1">
    <citation type="submission" date="2021-07" db="EMBL/GenBank/DDBJ databases">
        <title>Shewanella sp. YLB-07 whole genome sequence.</title>
        <authorList>
            <person name="Yu L."/>
        </authorList>
    </citation>
    <scope>NUCLEOTIDE SEQUENCE</scope>
    <source>
        <strain evidence="2">YLB-08</strain>
    </source>
</reference>
<proteinExistence type="predicted"/>
<keyword evidence="1" id="KW-0732">Signal</keyword>
<dbReference type="EMBL" id="CP045503">
    <property type="protein sequence ID" value="QPG57924.1"/>
    <property type="molecule type" value="Genomic_DNA"/>
</dbReference>
<organism evidence="2 3">
    <name type="scientific">Shewanella eurypsychrophilus</name>
    <dbReference type="NCBI Taxonomy" id="2593656"/>
    <lineage>
        <taxon>Bacteria</taxon>
        <taxon>Pseudomonadati</taxon>
        <taxon>Pseudomonadota</taxon>
        <taxon>Gammaproteobacteria</taxon>
        <taxon>Alteromonadales</taxon>
        <taxon>Shewanellaceae</taxon>
        <taxon>Shewanella</taxon>
    </lineage>
</organism>
<evidence type="ECO:0000313" key="3">
    <source>
        <dbReference type="Proteomes" id="UP000316416"/>
    </source>
</evidence>
<accession>A0ABX6V7F4</accession>
<dbReference type="Gene3D" id="1.10.1370.10">
    <property type="entry name" value="Neurolysin, domain 3"/>
    <property type="match status" value="1"/>
</dbReference>
<dbReference type="InterPro" id="IPR024077">
    <property type="entry name" value="Neurolysin/TOP_dom2"/>
</dbReference>